<gene>
    <name evidence="2" type="ORF">EV01_1610</name>
</gene>
<evidence type="ECO:0000313" key="3">
    <source>
        <dbReference type="Proteomes" id="UP000030481"/>
    </source>
</evidence>
<comment type="caution">
    <text evidence="2">The sequence shown here is derived from an EMBL/GenBank/DDBJ whole genome shotgun (WGS) entry which is preliminary data.</text>
</comment>
<accession>A0A0A2AZK6</accession>
<sequence length="37" mass="4547">MELIHQIFPTWHIYLDMFLVGFATYGFMRIKKKIKTK</sequence>
<evidence type="ECO:0000256" key="1">
    <source>
        <dbReference type="SAM" id="Phobius"/>
    </source>
</evidence>
<protein>
    <submittedName>
        <fullName evidence="2">Uncharacterized protein</fullName>
    </submittedName>
</protein>
<organism evidence="2 3">
    <name type="scientific">Prochlorococcus marinus str. MIT 9401</name>
    <dbReference type="NCBI Taxonomy" id="167551"/>
    <lineage>
        <taxon>Bacteria</taxon>
        <taxon>Bacillati</taxon>
        <taxon>Cyanobacteriota</taxon>
        <taxon>Cyanophyceae</taxon>
        <taxon>Synechococcales</taxon>
        <taxon>Prochlorococcaceae</taxon>
        <taxon>Prochlorococcus</taxon>
    </lineage>
</organism>
<dbReference type="AlphaFoldDB" id="A0A0A2AZK6"/>
<dbReference type="EMBL" id="JNAR01000016">
    <property type="protein sequence ID" value="KGG07273.1"/>
    <property type="molecule type" value="Genomic_DNA"/>
</dbReference>
<keyword evidence="1" id="KW-1133">Transmembrane helix</keyword>
<keyword evidence="1" id="KW-0812">Transmembrane</keyword>
<feature type="transmembrane region" description="Helical" evidence="1">
    <location>
        <begin position="12"/>
        <end position="28"/>
    </location>
</feature>
<name>A0A0A2AZK6_PROMR</name>
<reference evidence="3" key="1">
    <citation type="journal article" date="2014" name="Sci. Data">
        <title>Genomes of diverse isolates of the marine cyanobacterium Prochlorococcus.</title>
        <authorList>
            <person name="Biller S."/>
            <person name="Berube P."/>
            <person name="Thompson J."/>
            <person name="Kelly L."/>
            <person name="Roggensack S."/>
            <person name="Awad L."/>
            <person name="Roache-Johnson K."/>
            <person name="Ding H."/>
            <person name="Giovannoni S.J."/>
            <person name="Moore L.R."/>
            <person name="Chisholm S.W."/>
        </authorList>
    </citation>
    <scope>NUCLEOTIDE SEQUENCE [LARGE SCALE GENOMIC DNA]</scope>
</reference>
<evidence type="ECO:0000313" key="2">
    <source>
        <dbReference type="EMBL" id="KGG07273.1"/>
    </source>
</evidence>
<dbReference type="Proteomes" id="UP000030481">
    <property type="component" value="Unassembled WGS sequence"/>
</dbReference>
<keyword evidence="1" id="KW-0472">Membrane</keyword>
<proteinExistence type="predicted"/>